<name>A0A1Y1V3F2_9FUNG</name>
<reference evidence="3 4" key="1">
    <citation type="submission" date="2016-08" db="EMBL/GenBank/DDBJ databases">
        <title>Genomes of anaerobic fungi encode conserved fungal cellulosomes for biomass hydrolysis.</title>
        <authorList>
            <consortium name="DOE Joint Genome Institute"/>
            <person name="Haitjema C.H."/>
            <person name="Gilmore S.P."/>
            <person name="Henske J.K."/>
            <person name="Solomon K.V."/>
            <person name="De Groot R."/>
            <person name="Kuo A."/>
            <person name="Mondo S.J."/>
            <person name="Salamov A.A."/>
            <person name="Labutti K."/>
            <person name="Zhao Z."/>
            <person name="Chiniquy J."/>
            <person name="Barry K."/>
            <person name="Brewer H.M."/>
            <person name="Purvine S.O."/>
            <person name="Wright A.T."/>
            <person name="Boxma B."/>
            <person name="Van Alen T."/>
            <person name="Hackstein J.H."/>
            <person name="Baker S.E."/>
            <person name="Grigoriev I.V."/>
            <person name="O'Malley M.A."/>
        </authorList>
    </citation>
    <scope>NUCLEOTIDE SEQUENCE [LARGE SCALE GENOMIC DNA]</scope>
    <source>
        <strain evidence="4">finn</strain>
    </source>
</reference>
<dbReference type="Proteomes" id="UP000193719">
    <property type="component" value="Unassembled WGS sequence"/>
</dbReference>
<feature type="coiled-coil region" evidence="1">
    <location>
        <begin position="42"/>
        <end position="72"/>
    </location>
</feature>
<evidence type="ECO:0000313" key="3">
    <source>
        <dbReference type="EMBL" id="ORX46223.1"/>
    </source>
</evidence>
<feature type="compositionally biased region" description="Low complexity" evidence="2">
    <location>
        <begin position="354"/>
        <end position="373"/>
    </location>
</feature>
<dbReference type="OrthoDB" id="10510684at2759"/>
<organism evidence="3 4">
    <name type="scientific">Piromyces finnis</name>
    <dbReference type="NCBI Taxonomy" id="1754191"/>
    <lineage>
        <taxon>Eukaryota</taxon>
        <taxon>Fungi</taxon>
        <taxon>Fungi incertae sedis</taxon>
        <taxon>Chytridiomycota</taxon>
        <taxon>Chytridiomycota incertae sedis</taxon>
        <taxon>Neocallimastigomycetes</taxon>
        <taxon>Neocallimastigales</taxon>
        <taxon>Neocallimastigaceae</taxon>
        <taxon>Piromyces</taxon>
    </lineage>
</organism>
<dbReference type="AlphaFoldDB" id="A0A1Y1V3F2"/>
<reference evidence="3 4" key="2">
    <citation type="submission" date="2016-08" db="EMBL/GenBank/DDBJ databases">
        <title>Pervasive Adenine N6-methylation of Active Genes in Fungi.</title>
        <authorList>
            <consortium name="DOE Joint Genome Institute"/>
            <person name="Mondo S.J."/>
            <person name="Dannebaum R.O."/>
            <person name="Kuo R.C."/>
            <person name="Labutti K."/>
            <person name="Haridas S."/>
            <person name="Kuo A."/>
            <person name="Salamov A."/>
            <person name="Ahrendt S.R."/>
            <person name="Lipzen A."/>
            <person name="Sullivan W."/>
            <person name="Andreopoulos W.B."/>
            <person name="Clum A."/>
            <person name="Lindquist E."/>
            <person name="Daum C."/>
            <person name="Ramamoorthy G.K."/>
            <person name="Gryganskyi A."/>
            <person name="Culley D."/>
            <person name="Magnuson J.K."/>
            <person name="James T.Y."/>
            <person name="O'Malley M.A."/>
            <person name="Stajich J.E."/>
            <person name="Spatafora J.W."/>
            <person name="Visel A."/>
            <person name="Grigoriev I.V."/>
        </authorList>
    </citation>
    <scope>NUCLEOTIDE SEQUENCE [LARGE SCALE GENOMIC DNA]</scope>
    <source>
        <strain evidence="4">finn</strain>
    </source>
</reference>
<feature type="compositionally biased region" description="Low complexity" evidence="2">
    <location>
        <begin position="381"/>
        <end position="400"/>
    </location>
</feature>
<feature type="region of interest" description="Disordered" evidence="2">
    <location>
        <begin position="420"/>
        <end position="440"/>
    </location>
</feature>
<keyword evidence="1" id="KW-0175">Coiled coil</keyword>
<gene>
    <name evidence="3" type="ORF">BCR36DRAFT_105683</name>
</gene>
<sequence length="624" mass="72948">MINNKIQEQEHVNFNFNSFERKRKQPDSKVLPESVVALLSVTQQYHQNIDNLEQELEDIKKEEAQIHETFRRRLLQNQKRLKEFQSTELIKRKNFDQEYEKNIEDLHKKYKNQLEDKTVCKKCYNQVVSSYQICIGCQIPVCNNCQENPISWGCCHFNTIEKSHLHMDIDKNENNKKLTFMNNTHDTQVDHSVICCKDCIPLLLSKRCEKCFKRLCQNESHTICTICSNNNSNKKNRMILLCNTCQEAVKQYQNYLYNNDTNEVPPKYTYISNDFLFNECSNPSCHVRLCNLCTEKEGASCHKCHRIYCNYCQKKNNFIRIIMEDGQHSYWECISCQKESQIKEKNKNLNLEIIKNNNNNNGDNNNNNNNNSNKNKDNDNDNNNNSNNNNDKDCNNNNNDIDIKKGKQDVMNMDDNIIHSISPKEKQISRQKEFPDSTNDSNIAIEESKTKDIANTDTNINDIENHTTNIGLPSVNSTTTISSTNNIDNINKEIEINDDKSSFPTLNNTIEKNKKSADELIFFSEKENIPLKKNNTKNMVKEIEGLLNSQSRHKYYNKIMKIRPEFKYYQKEGSHSRNNINENPIKINEESFSNKQTYLDKTNNKTDNVTIKPLEKALSHVSLE</sequence>
<dbReference type="EMBL" id="MCFH01000036">
    <property type="protein sequence ID" value="ORX46223.1"/>
    <property type="molecule type" value="Genomic_DNA"/>
</dbReference>
<feature type="region of interest" description="Disordered" evidence="2">
    <location>
        <begin position="354"/>
        <end position="403"/>
    </location>
</feature>
<protein>
    <submittedName>
        <fullName evidence="3">Uncharacterized protein</fullName>
    </submittedName>
</protein>
<evidence type="ECO:0000313" key="4">
    <source>
        <dbReference type="Proteomes" id="UP000193719"/>
    </source>
</evidence>
<accession>A0A1Y1V3F2</accession>
<feature type="compositionally biased region" description="Basic and acidic residues" evidence="2">
    <location>
        <begin position="422"/>
        <end position="435"/>
    </location>
</feature>
<evidence type="ECO:0000256" key="1">
    <source>
        <dbReference type="SAM" id="Coils"/>
    </source>
</evidence>
<comment type="caution">
    <text evidence="3">The sequence shown here is derived from an EMBL/GenBank/DDBJ whole genome shotgun (WGS) entry which is preliminary data.</text>
</comment>
<keyword evidence="4" id="KW-1185">Reference proteome</keyword>
<evidence type="ECO:0000256" key="2">
    <source>
        <dbReference type="SAM" id="MobiDB-lite"/>
    </source>
</evidence>
<proteinExistence type="predicted"/>